<evidence type="ECO:0000313" key="5">
    <source>
        <dbReference type="EMBL" id="CAG6390933.1"/>
    </source>
</evidence>
<dbReference type="PROSITE" id="PS50043">
    <property type="entry name" value="HTH_LUXR_2"/>
    <property type="match status" value="1"/>
</dbReference>
<accession>A0A9W4E0B2</accession>
<dbReference type="InterPro" id="IPR041664">
    <property type="entry name" value="AAA_16"/>
</dbReference>
<keyword evidence="1" id="KW-0547">Nucleotide-binding</keyword>
<dbReference type="GO" id="GO:0005737">
    <property type="term" value="C:cytoplasm"/>
    <property type="evidence" value="ECO:0007669"/>
    <property type="project" value="TreeGrafter"/>
</dbReference>
<dbReference type="PRINTS" id="PR00038">
    <property type="entry name" value="HTHLUXR"/>
</dbReference>
<feature type="domain" description="HTH luxR-type" evidence="4">
    <location>
        <begin position="877"/>
        <end position="942"/>
    </location>
</feature>
<reference evidence="5" key="1">
    <citation type="submission" date="2021-05" db="EMBL/GenBank/DDBJ databases">
        <authorList>
            <person name="Arsene-Ploetze F."/>
        </authorList>
    </citation>
    <scope>NUCLEOTIDE SEQUENCE</scope>
    <source>
        <strain evidence="5">DSM 42138</strain>
    </source>
</reference>
<dbReference type="SUPFAM" id="SSF46894">
    <property type="entry name" value="C-terminal effector domain of the bipartite response regulators"/>
    <property type="match status" value="1"/>
</dbReference>
<gene>
    <name evidence="5" type="ORF">SCOCK_10401</name>
</gene>
<dbReference type="GO" id="GO:0004016">
    <property type="term" value="F:adenylate cyclase activity"/>
    <property type="evidence" value="ECO:0007669"/>
    <property type="project" value="TreeGrafter"/>
</dbReference>
<feature type="region of interest" description="Disordered" evidence="3">
    <location>
        <begin position="400"/>
        <end position="426"/>
    </location>
</feature>
<dbReference type="InterPro" id="IPR000792">
    <property type="entry name" value="Tscrpt_reg_LuxR_C"/>
</dbReference>
<dbReference type="InterPro" id="IPR016032">
    <property type="entry name" value="Sig_transdc_resp-reg_C-effctor"/>
</dbReference>
<dbReference type="InterPro" id="IPR027417">
    <property type="entry name" value="P-loop_NTPase"/>
</dbReference>
<dbReference type="Pfam" id="PF13191">
    <property type="entry name" value="AAA_16"/>
    <property type="match status" value="1"/>
</dbReference>
<dbReference type="RefSeq" id="WP_251484074.1">
    <property type="nucleotide sequence ID" value="NZ_CAJSLV010000001.1"/>
</dbReference>
<dbReference type="GO" id="GO:0003677">
    <property type="term" value="F:DNA binding"/>
    <property type="evidence" value="ECO:0007669"/>
    <property type="project" value="InterPro"/>
</dbReference>
<dbReference type="EMBL" id="CAJSLV010000001">
    <property type="protein sequence ID" value="CAG6390933.1"/>
    <property type="molecule type" value="Genomic_DNA"/>
</dbReference>
<dbReference type="PROSITE" id="PS00622">
    <property type="entry name" value="HTH_LUXR_1"/>
    <property type="match status" value="1"/>
</dbReference>
<dbReference type="PANTHER" id="PTHR16305:SF35">
    <property type="entry name" value="TRANSCRIPTIONAL ACTIVATOR DOMAIN"/>
    <property type="match status" value="1"/>
</dbReference>
<dbReference type="Pfam" id="PF00196">
    <property type="entry name" value="GerE"/>
    <property type="match status" value="1"/>
</dbReference>
<dbReference type="GO" id="GO:0006355">
    <property type="term" value="P:regulation of DNA-templated transcription"/>
    <property type="evidence" value="ECO:0007669"/>
    <property type="project" value="InterPro"/>
</dbReference>
<dbReference type="Gene3D" id="1.25.40.10">
    <property type="entry name" value="Tetratricopeptide repeat domain"/>
    <property type="match status" value="2"/>
</dbReference>
<sequence length="945" mass="99437">MVRRIGSVSSDARPAGRGALLATARAALDAGGSVLLTGEPGIGRSTVLDTLAAERAGTGTAVLRCAPAEGERHLPFLGMIDLLCEVGDPVLATLSPREQAVMRAALHRSGHEAPQPGSAYDAVLTLRVAVLKTLTALCEHSPVLLVLDDAQWLDRPSAEALAFVARRARRLPLAAVAAWRTPYGPAGAGSGRAEELCPGPVVPLAVPPMAEREVAALLSGQEGPAWPRPVLARLHAASGGNPYAALELSRALAEESRTTGRDPAGPLPIPPALRRLLLARLAALTPRARRTLLAASAAAHPTVALLRRAGCDTAQADVQEAVRLGIVEPSQAGAVRFAQPLMARVVYDRAAPAGRRRAHAALAEAADDPVERAHHLASLSPGWNAETAAALTAAATAARRRGSPATAARLGRLAADRTPSGDPAADADRRLTAAEDAVAAGDYALARDLAHEVLAESARPADRVRAWIVVLDSCGQAMAEVADVFPRALEDARDDPELLARLYYRLSWRAWLVEGSAAAALPHAARSAVLALRAGDRRTELLALTQQAALEFYLGRPAAERTLARALAAPQDPQVLFDHNGPVFLKHRRHLLHDRLDDARTELRALVYTVRHRGSAESLCHCLSGLAQVEILRGRCEAALDLAHQALRVTEQAGLSQGPAWYAVALAEAAGGAADRALAAADRARRHSEDDDDQLFLPRALHAEGHVRLLRGEPAAAVHALQRVRLLETGQGQGDPAVRRWQPDLAEALVATGRADEAAELLAETRAQAARLGRNGLLAVLDRAAGLVAEAQGDPAAAAARLEQAATRLAALPYRLEEARTHLALGRFHARRGEPATARAALTEAARLFTRAGAHPWLAVTTTTLDRLDVPAAAPASPAGLDALTPTEHRVALLVAQGASNREIAAHLTVSVKTVEAALTRAYRKLSARSRVSLARAVMGTGGPP</sequence>
<dbReference type="InterPro" id="IPR036388">
    <property type="entry name" value="WH-like_DNA-bd_sf"/>
</dbReference>
<proteinExistence type="predicted"/>
<evidence type="ECO:0000256" key="3">
    <source>
        <dbReference type="SAM" id="MobiDB-lite"/>
    </source>
</evidence>
<dbReference type="PANTHER" id="PTHR16305">
    <property type="entry name" value="TESTICULAR SOLUBLE ADENYLYL CYCLASE"/>
    <property type="match status" value="1"/>
</dbReference>
<keyword evidence="6" id="KW-1185">Reference proteome</keyword>
<dbReference type="SUPFAM" id="SSF48452">
    <property type="entry name" value="TPR-like"/>
    <property type="match status" value="2"/>
</dbReference>
<name>A0A9W4E0B2_9ACTN</name>
<evidence type="ECO:0000256" key="2">
    <source>
        <dbReference type="ARBA" id="ARBA00022840"/>
    </source>
</evidence>
<evidence type="ECO:0000256" key="1">
    <source>
        <dbReference type="ARBA" id="ARBA00022741"/>
    </source>
</evidence>
<protein>
    <submittedName>
        <fullName evidence="5">AAA ATPase domain-containing protein</fullName>
    </submittedName>
</protein>
<feature type="compositionally biased region" description="Low complexity" evidence="3">
    <location>
        <begin position="400"/>
        <end position="409"/>
    </location>
</feature>
<dbReference type="AlphaFoldDB" id="A0A9W4E0B2"/>
<evidence type="ECO:0000313" key="6">
    <source>
        <dbReference type="Proteomes" id="UP001152519"/>
    </source>
</evidence>
<dbReference type="SMART" id="SM00421">
    <property type="entry name" value="HTH_LUXR"/>
    <property type="match status" value="1"/>
</dbReference>
<dbReference type="SUPFAM" id="SSF52540">
    <property type="entry name" value="P-loop containing nucleoside triphosphate hydrolases"/>
    <property type="match status" value="1"/>
</dbReference>
<dbReference type="CDD" id="cd06170">
    <property type="entry name" value="LuxR_C_like"/>
    <property type="match status" value="1"/>
</dbReference>
<dbReference type="InterPro" id="IPR011990">
    <property type="entry name" value="TPR-like_helical_dom_sf"/>
</dbReference>
<dbReference type="Proteomes" id="UP001152519">
    <property type="component" value="Unassembled WGS sequence"/>
</dbReference>
<organism evidence="5 6">
    <name type="scientific">Actinacidiphila cocklensis</name>
    <dbReference type="NCBI Taxonomy" id="887465"/>
    <lineage>
        <taxon>Bacteria</taxon>
        <taxon>Bacillati</taxon>
        <taxon>Actinomycetota</taxon>
        <taxon>Actinomycetes</taxon>
        <taxon>Kitasatosporales</taxon>
        <taxon>Streptomycetaceae</taxon>
        <taxon>Actinacidiphila</taxon>
    </lineage>
</organism>
<comment type="caution">
    <text evidence="5">The sequence shown here is derived from an EMBL/GenBank/DDBJ whole genome shotgun (WGS) entry which is preliminary data.</text>
</comment>
<dbReference type="GO" id="GO:0005524">
    <property type="term" value="F:ATP binding"/>
    <property type="evidence" value="ECO:0007669"/>
    <property type="project" value="UniProtKB-KW"/>
</dbReference>
<keyword evidence="2" id="KW-0067">ATP-binding</keyword>
<dbReference type="Gene3D" id="1.10.10.10">
    <property type="entry name" value="Winged helix-like DNA-binding domain superfamily/Winged helix DNA-binding domain"/>
    <property type="match status" value="1"/>
</dbReference>
<evidence type="ECO:0000259" key="4">
    <source>
        <dbReference type="PROSITE" id="PS50043"/>
    </source>
</evidence>